<dbReference type="RefSeq" id="WP_234404314.1">
    <property type="nucleotide sequence ID" value="NZ_AODG01000003.1"/>
</dbReference>
<gene>
    <name evidence="4" type="ORF">LMUR_00755</name>
</gene>
<feature type="transmembrane region" description="Helical" evidence="3">
    <location>
        <begin position="71"/>
        <end position="97"/>
    </location>
</feature>
<dbReference type="EMBL" id="AODG01000003">
    <property type="protein sequence ID" value="EUJ30367.1"/>
    <property type="molecule type" value="Genomic_DNA"/>
</dbReference>
<keyword evidence="3" id="KW-0472">Membrane</keyword>
<sequence>MKEVYRIAREQWQHLDTIIRLTKYDKKSAHQSHYLGLFWEFLSPAIQIAIYYIVFGLRLHGKTMLDSDVPYIYWMLMGVIPWFYISSSIVTGANAIYSNLGSIMKTNFPISILPSISIVKGLTSYFSMLSIFLGCFILQGYYPTWQWLQFFLLFYRYDRVVICLFFVEFGDFSRIS</sequence>
<dbReference type="PANTHER" id="PTHR30413">
    <property type="entry name" value="INNER MEMBRANE TRANSPORT PERMEASE"/>
    <property type="match status" value="1"/>
</dbReference>
<organism evidence="4 5">
    <name type="scientific">Listeria grayi FSL F6-1183</name>
    <dbReference type="NCBI Taxonomy" id="1265827"/>
    <lineage>
        <taxon>Bacteria</taxon>
        <taxon>Bacillati</taxon>
        <taxon>Bacillota</taxon>
        <taxon>Bacilli</taxon>
        <taxon>Bacillales</taxon>
        <taxon>Listeriaceae</taxon>
        <taxon>Listeria</taxon>
    </lineage>
</organism>
<keyword evidence="3" id="KW-1133">Transmembrane helix</keyword>
<protein>
    <recommendedName>
        <fullName evidence="6">Teichoic acid translocation permease TagG</fullName>
    </recommendedName>
</protein>
<dbReference type="PANTHER" id="PTHR30413:SF10">
    <property type="entry name" value="CAPSULE POLYSACCHARIDE EXPORT INNER-MEMBRANE PROTEIN CTRC"/>
    <property type="match status" value="1"/>
</dbReference>
<evidence type="ECO:0000313" key="4">
    <source>
        <dbReference type="EMBL" id="EUJ30367.1"/>
    </source>
</evidence>
<proteinExistence type="inferred from homology"/>
<name>A0A829RAU9_LISGR</name>
<reference evidence="4 5" key="1">
    <citation type="submission" date="2012-12" db="EMBL/GenBank/DDBJ databases">
        <title>Novel taxa of Listeriaceae from agricultural environments in the United States.</title>
        <authorList>
            <person name="den Bakker H.C."/>
            <person name="Allred A."/>
            <person name="Warchocki S."/>
            <person name="Wright E.M."/>
            <person name="Burrell A."/>
            <person name="Nightingale K.K."/>
            <person name="Kephart D."/>
            <person name="Wiedmann M."/>
        </authorList>
    </citation>
    <scope>NUCLEOTIDE SEQUENCE [LARGE SCALE GENOMIC DNA]</scope>
    <source>
        <strain evidence="4 5">FSL F6-1183</strain>
    </source>
</reference>
<feature type="transmembrane region" description="Helical" evidence="3">
    <location>
        <begin position="34"/>
        <end position="59"/>
    </location>
</feature>
<evidence type="ECO:0008006" key="6">
    <source>
        <dbReference type="Google" id="ProtNLM"/>
    </source>
</evidence>
<dbReference type="GO" id="GO:0015920">
    <property type="term" value="P:lipopolysaccharide transport"/>
    <property type="evidence" value="ECO:0007669"/>
    <property type="project" value="TreeGrafter"/>
</dbReference>
<evidence type="ECO:0000313" key="5">
    <source>
        <dbReference type="Proteomes" id="UP000019251"/>
    </source>
</evidence>
<feature type="transmembrane region" description="Helical" evidence="3">
    <location>
        <begin position="118"/>
        <end position="141"/>
    </location>
</feature>
<dbReference type="AlphaFoldDB" id="A0A829RAU9"/>
<comment type="caution">
    <text evidence="4">The sequence shown here is derived from an EMBL/GenBank/DDBJ whole genome shotgun (WGS) entry which is preliminary data.</text>
</comment>
<keyword evidence="2" id="KW-0813">Transport</keyword>
<evidence type="ECO:0000256" key="1">
    <source>
        <dbReference type="ARBA" id="ARBA00007783"/>
    </source>
</evidence>
<comment type="similarity">
    <text evidence="1">Belongs to the ABC-2 integral membrane protein family.</text>
</comment>
<evidence type="ECO:0000256" key="3">
    <source>
        <dbReference type="SAM" id="Phobius"/>
    </source>
</evidence>
<evidence type="ECO:0000256" key="2">
    <source>
        <dbReference type="ARBA" id="ARBA00022448"/>
    </source>
</evidence>
<accession>A0A829RAU9</accession>
<dbReference type="Proteomes" id="UP000019251">
    <property type="component" value="Unassembled WGS sequence"/>
</dbReference>
<keyword evidence="3" id="KW-0812">Transmembrane</keyword>